<feature type="compositionally biased region" description="Polar residues" evidence="1">
    <location>
        <begin position="553"/>
        <end position="564"/>
    </location>
</feature>
<dbReference type="EMBL" id="JAMJPJ010000052">
    <property type="protein sequence ID" value="MCL7931673.1"/>
    <property type="molecule type" value="Genomic_DNA"/>
</dbReference>
<organism evidence="3 4">
    <name type="scientific">Halomonas llamarensis</name>
    <dbReference type="NCBI Taxonomy" id="2945104"/>
    <lineage>
        <taxon>Bacteria</taxon>
        <taxon>Pseudomonadati</taxon>
        <taxon>Pseudomonadota</taxon>
        <taxon>Gammaproteobacteria</taxon>
        <taxon>Oceanospirillales</taxon>
        <taxon>Halomonadaceae</taxon>
        <taxon>Halomonas</taxon>
    </lineage>
</organism>
<accession>A0ABT0SV20</accession>
<dbReference type="Pfam" id="PF13946">
    <property type="entry name" value="DUF4214"/>
    <property type="match status" value="1"/>
</dbReference>
<evidence type="ECO:0000313" key="4">
    <source>
        <dbReference type="Proteomes" id="UP001165308"/>
    </source>
</evidence>
<comment type="caution">
    <text evidence="3">The sequence shown here is derived from an EMBL/GenBank/DDBJ whole genome shotgun (WGS) entry which is preliminary data.</text>
</comment>
<keyword evidence="4" id="KW-1185">Reference proteome</keyword>
<feature type="non-terminal residue" evidence="3">
    <location>
        <position position="1"/>
    </location>
</feature>
<feature type="region of interest" description="Disordered" evidence="1">
    <location>
        <begin position="316"/>
        <end position="365"/>
    </location>
</feature>
<dbReference type="InterPro" id="IPR025282">
    <property type="entry name" value="DUF4214"/>
</dbReference>
<evidence type="ECO:0000256" key="1">
    <source>
        <dbReference type="SAM" id="MobiDB-lite"/>
    </source>
</evidence>
<evidence type="ECO:0000313" key="3">
    <source>
        <dbReference type="EMBL" id="MCL7931673.1"/>
    </source>
</evidence>
<reference evidence="3" key="1">
    <citation type="submission" date="2022-05" db="EMBL/GenBank/DDBJ databases">
        <title>Halomonas geminus sp. nov. and Halomonas llamarensis sp. nov. isolated from high-altitude salars of the Atacama Desert.</title>
        <authorList>
            <person name="Hintersatz C."/>
            <person name="Rojas L.A."/>
            <person name="Wei T.-S."/>
            <person name="Kutschke S."/>
            <person name="Lehmann F."/>
            <person name="Jain R."/>
            <person name="Pollmann K."/>
        </authorList>
    </citation>
    <scope>NUCLEOTIDE SEQUENCE</scope>
    <source>
        <strain evidence="3">ATCHA</strain>
    </source>
</reference>
<feature type="domain" description="DUF4214" evidence="2">
    <location>
        <begin position="16"/>
        <end position="62"/>
    </location>
</feature>
<feature type="compositionally biased region" description="Gly residues" evidence="1">
    <location>
        <begin position="322"/>
        <end position="351"/>
    </location>
</feature>
<dbReference type="RefSeq" id="WP_250084327.1">
    <property type="nucleotide sequence ID" value="NZ_JAMJPJ010000052.1"/>
</dbReference>
<proteinExistence type="predicted"/>
<evidence type="ECO:0000259" key="2">
    <source>
        <dbReference type="Pfam" id="PF13946"/>
    </source>
</evidence>
<feature type="region of interest" description="Disordered" evidence="1">
    <location>
        <begin position="530"/>
        <end position="564"/>
    </location>
</feature>
<name>A0ABT0SV20_9GAMM</name>
<dbReference type="Proteomes" id="UP001165308">
    <property type="component" value="Unassembled WGS sequence"/>
</dbReference>
<protein>
    <submittedName>
        <fullName evidence="3">DUF4214 domain-containing protein</fullName>
    </submittedName>
</protein>
<sequence>LAPALKQTNDAVRQAIEEQYQESLGRAPDTAGIDYWFNQVASGSATLERALSAIAASSEAAENAAGGAANSIKDMADALRERDALDRQLLQAQGNTAALRQREIDALKEVEGWEEAGLVSTQKRIWAIQDEMAAAEKAAQVQQETIRQSLNLIDRIDRARESQLNAELSAIETLSSLYDSLQLSSQSILSPMERMNEAQRQFAALQVRAESGDTTAVGELQGASTAYLDTVAAYYGQSSEQYARVFRDVNDSVQDLEHQFEGSVSELESIGSILDRASRDALTSHRETMGSLGDLLDGMDWLPGALGTELQTLIDSMNNGTTTGGSSSGGGIAGGGSSSGGQSSSGGGSGGSMADHLGANTEPYEPVGSKEEAILKYLQASPKGEVTSSDFLDHMWELRLGNTVSPFGEGKLLQTYRNTMAKSDDSSLPAFATGAWSLPTDKLAMLHANEMVVPSREGIADEFRRYAAGDYQAELMAEISDIKRSLPVPNLPPISSGMDTSPAASTPAINLEPLTREFAALRLEVAQLRSERRNDAASAATQRGKQLREQQKTNRNTKTKVPTL</sequence>
<gene>
    <name evidence="3" type="ORF">M8006_17100</name>
</gene>